<dbReference type="InterPro" id="IPR000086">
    <property type="entry name" value="NUDIX_hydrolase_dom"/>
</dbReference>
<dbReference type="InterPro" id="IPR015797">
    <property type="entry name" value="NUDIX_hydrolase-like_dom_sf"/>
</dbReference>
<dbReference type="EMBL" id="BAABAJ010000002">
    <property type="protein sequence ID" value="GAA3902504.1"/>
    <property type="molecule type" value="Genomic_DNA"/>
</dbReference>
<dbReference type="Proteomes" id="UP001501000">
    <property type="component" value="Unassembled WGS sequence"/>
</dbReference>
<sequence length="161" mass="17128">MNASPARRGPGPGAGPGAVTPVLAAGCVLWRPAISGHPDGSAGPAGIEVAVIHRPKWDDWSHPKGKRKKGETAEECALREVLEETGQDCALGARLPTVRYTVSGRPKVVDYWAGRALSGTFVPTREVDALLWLPPAEARARLTRPEDRALLDALPVPPAHR</sequence>
<evidence type="ECO:0000259" key="4">
    <source>
        <dbReference type="PROSITE" id="PS51462"/>
    </source>
</evidence>
<reference evidence="6" key="1">
    <citation type="journal article" date="2019" name="Int. J. Syst. Evol. Microbiol.">
        <title>The Global Catalogue of Microorganisms (GCM) 10K type strain sequencing project: providing services to taxonomists for standard genome sequencing and annotation.</title>
        <authorList>
            <consortium name="The Broad Institute Genomics Platform"/>
            <consortium name="The Broad Institute Genome Sequencing Center for Infectious Disease"/>
            <person name="Wu L."/>
            <person name="Ma J."/>
        </authorList>
    </citation>
    <scope>NUCLEOTIDE SEQUENCE [LARGE SCALE GENOMIC DNA]</scope>
    <source>
        <strain evidence="6">JCM 16956</strain>
    </source>
</reference>
<organism evidence="5 6">
    <name type="scientific">Streptomyces gulbargensis</name>
    <dbReference type="NCBI Taxonomy" id="364901"/>
    <lineage>
        <taxon>Bacteria</taxon>
        <taxon>Bacillati</taxon>
        <taxon>Actinomycetota</taxon>
        <taxon>Actinomycetes</taxon>
        <taxon>Kitasatosporales</taxon>
        <taxon>Streptomycetaceae</taxon>
        <taxon>Streptomyces</taxon>
    </lineage>
</organism>
<dbReference type="CDD" id="cd03673">
    <property type="entry name" value="NUDIX_Ap6A_hydrolase"/>
    <property type="match status" value="1"/>
</dbReference>
<accession>A0ABP7LMR4</accession>
<evidence type="ECO:0000313" key="6">
    <source>
        <dbReference type="Proteomes" id="UP001501000"/>
    </source>
</evidence>
<dbReference type="InterPro" id="IPR051325">
    <property type="entry name" value="Nudix_hydrolase_domain"/>
</dbReference>
<dbReference type="Pfam" id="PF00293">
    <property type="entry name" value="NUDIX"/>
    <property type="match status" value="1"/>
</dbReference>
<evidence type="ECO:0000313" key="5">
    <source>
        <dbReference type="EMBL" id="GAA3902504.1"/>
    </source>
</evidence>
<evidence type="ECO:0000256" key="2">
    <source>
        <dbReference type="ARBA" id="ARBA00022801"/>
    </source>
</evidence>
<dbReference type="PANTHER" id="PTHR21340">
    <property type="entry name" value="DIADENOSINE 5,5-P1,P4-TETRAPHOSPHATE PYROPHOSPHOHYDROLASE MUTT"/>
    <property type="match status" value="1"/>
</dbReference>
<gene>
    <name evidence="5" type="ORF">GCM10022244_10920</name>
</gene>
<dbReference type="SUPFAM" id="SSF55811">
    <property type="entry name" value="Nudix"/>
    <property type="match status" value="1"/>
</dbReference>
<dbReference type="PROSITE" id="PS51257">
    <property type="entry name" value="PROKAR_LIPOPROTEIN"/>
    <property type="match status" value="1"/>
</dbReference>
<evidence type="ECO:0000256" key="1">
    <source>
        <dbReference type="ARBA" id="ARBA00005582"/>
    </source>
</evidence>
<dbReference type="RefSeq" id="WP_345278949.1">
    <property type="nucleotide sequence ID" value="NZ_BAABAJ010000002.1"/>
</dbReference>
<comment type="caution">
    <text evidence="5">The sequence shown here is derived from an EMBL/GenBank/DDBJ whole genome shotgun (WGS) entry which is preliminary data.</text>
</comment>
<dbReference type="PRINTS" id="PR00502">
    <property type="entry name" value="NUDIXFAMILY"/>
</dbReference>
<evidence type="ECO:0000256" key="3">
    <source>
        <dbReference type="RuleBase" id="RU003476"/>
    </source>
</evidence>
<proteinExistence type="inferred from homology"/>
<comment type="similarity">
    <text evidence="1 3">Belongs to the Nudix hydrolase family.</text>
</comment>
<feature type="domain" description="Nudix hydrolase" evidence="4">
    <location>
        <begin position="20"/>
        <end position="156"/>
    </location>
</feature>
<name>A0ABP7LMR4_9ACTN</name>
<keyword evidence="6" id="KW-1185">Reference proteome</keyword>
<keyword evidence="2 3" id="KW-0378">Hydrolase</keyword>
<dbReference type="InterPro" id="IPR020084">
    <property type="entry name" value="NUDIX_hydrolase_CS"/>
</dbReference>
<dbReference type="InterPro" id="IPR020476">
    <property type="entry name" value="Nudix_hydrolase"/>
</dbReference>
<dbReference type="PROSITE" id="PS00893">
    <property type="entry name" value="NUDIX_BOX"/>
    <property type="match status" value="1"/>
</dbReference>
<dbReference type="GO" id="GO:0016787">
    <property type="term" value="F:hydrolase activity"/>
    <property type="evidence" value="ECO:0007669"/>
    <property type="project" value="UniProtKB-KW"/>
</dbReference>
<dbReference type="Gene3D" id="3.90.79.10">
    <property type="entry name" value="Nucleoside Triphosphate Pyrophosphohydrolase"/>
    <property type="match status" value="1"/>
</dbReference>
<dbReference type="PROSITE" id="PS51462">
    <property type="entry name" value="NUDIX"/>
    <property type="match status" value="1"/>
</dbReference>
<dbReference type="PANTHER" id="PTHR21340:SF0">
    <property type="entry name" value="BIS(5'-NUCLEOSYL)-TETRAPHOSPHATASE [ASYMMETRICAL]"/>
    <property type="match status" value="1"/>
</dbReference>
<protein>
    <submittedName>
        <fullName evidence="5">NUDIX hydrolase</fullName>
    </submittedName>
</protein>